<dbReference type="PANTHER" id="PTHR37984">
    <property type="entry name" value="PROTEIN CBG26694"/>
    <property type="match status" value="1"/>
</dbReference>
<name>A0A672KG77_SINGR</name>
<evidence type="ECO:0000259" key="2">
    <source>
        <dbReference type="PROSITE" id="PS50994"/>
    </source>
</evidence>
<dbReference type="OMA" id="YINNCAT"/>
<keyword evidence="4" id="KW-1185">Reference proteome</keyword>
<dbReference type="Gene3D" id="3.30.420.10">
    <property type="entry name" value="Ribonuclease H-like superfamily/Ribonuclease H"/>
    <property type="match status" value="1"/>
</dbReference>
<evidence type="ECO:0000313" key="4">
    <source>
        <dbReference type="Proteomes" id="UP000472262"/>
    </source>
</evidence>
<evidence type="ECO:0000313" key="3">
    <source>
        <dbReference type="Ensembl" id="ENSSGRP00000011090.1"/>
    </source>
</evidence>
<dbReference type="InterPro" id="IPR041588">
    <property type="entry name" value="Integrase_H2C2"/>
</dbReference>
<dbReference type="InterPro" id="IPR050951">
    <property type="entry name" value="Retrovirus_Pol_polyprotein"/>
</dbReference>
<dbReference type="AlphaFoldDB" id="A0A672KG77"/>
<protein>
    <recommendedName>
        <fullName evidence="1">Gypsy retrotransposon integrase-like protein 1</fullName>
    </recommendedName>
</protein>
<dbReference type="GO" id="GO:0003676">
    <property type="term" value="F:nucleic acid binding"/>
    <property type="evidence" value="ECO:0007669"/>
    <property type="project" value="InterPro"/>
</dbReference>
<dbReference type="Proteomes" id="UP000472262">
    <property type="component" value="Unassembled WGS sequence"/>
</dbReference>
<feature type="domain" description="Integrase catalytic" evidence="2">
    <location>
        <begin position="53"/>
        <end position="211"/>
    </location>
</feature>
<dbReference type="InterPro" id="IPR001584">
    <property type="entry name" value="Integrase_cat-core"/>
</dbReference>
<dbReference type="PANTHER" id="PTHR37984:SF15">
    <property type="entry name" value="INTEGRASE CATALYTIC DOMAIN-CONTAINING PROTEIN"/>
    <property type="match status" value="1"/>
</dbReference>
<dbReference type="Gene3D" id="1.10.340.70">
    <property type="match status" value="1"/>
</dbReference>
<dbReference type="FunFam" id="3.30.420.10:FF:000032">
    <property type="entry name" value="Retrovirus-related Pol polyprotein from transposon 297-like Protein"/>
    <property type="match status" value="1"/>
</dbReference>
<dbReference type="GO" id="GO:0015074">
    <property type="term" value="P:DNA integration"/>
    <property type="evidence" value="ECO:0007669"/>
    <property type="project" value="InterPro"/>
</dbReference>
<reference evidence="3" key="1">
    <citation type="submission" date="2025-08" db="UniProtKB">
        <authorList>
            <consortium name="Ensembl"/>
        </authorList>
    </citation>
    <scope>IDENTIFICATION</scope>
</reference>
<reference evidence="3" key="2">
    <citation type="submission" date="2025-09" db="UniProtKB">
        <authorList>
            <consortium name="Ensembl"/>
        </authorList>
    </citation>
    <scope>IDENTIFICATION</scope>
</reference>
<dbReference type="Pfam" id="PF17921">
    <property type="entry name" value="Integrase_H2C2"/>
    <property type="match status" value="1"/>
</dbReference>
<sequence>MGHQGTDRTISLIRDRFFWPYMQRETEQHVMSCMCLKQKKPNRETRTPLVSITSTHPFELVSVDFLHLDKCKGGYEYILVIVDHFTRFAQAYPTTSKSGKVVADKIFNDYALKFGFPMRIHHDQGGEFENQLFSQLSKYCSVAGSRTTPYHPQGNGQVERFNRTLLQMLKTLTDKDKTNWKNSLNKLIFAYNCTRTEVTGFSPFYLLYGRSPRLPVDMLFNLLGEADEGSHQNYVEQWRRGMQEAYTIARENAHKAAQRSKRTYDGKVRSTVLSPGDRVLVRNLTPRGGPGKLRNYWEDLIHVVVKQVGKDVPIYELRPEHGKGRSRVMHRNLLLPCDQLPVETDGLSPKKPKRK</sequence>
<dbReference type="InParanoid" id="A0A672KG77"/>
<dbReference type="Ensembl" id="ENSSGRT00000012031.1">
    <property type="protein sequence ID" value="ENSSGRP00000011090.1"/>
    <property type="gene ID" value="ENSSGRG00000007219.1"/>
</dbReference>
<dbReference type="Pfam" id="PF00665">
    <property type="entry name" value="rve"/>
    <property type="match status" value="1"/>
</dbReference>
<dbReference type="SUPFAM" id="SSF53098">
    <property type="entry name" value="Ribonuclease H-like"/>
    <property type="match status" value="1"/>
</dbReference>
<dbReference type="PROSITE" id="PS50994">
    <property type="entry name" value="INTEGRASE"/>
    <property type="match status" value="1"/>
</dbReference>
<dbReference type="InterPro" id="IPR012337">
    <property type="entry name" value="RNaseH-like_sf"/>
</dbReference>
<organism evidence="3 4">
    <name type="scientific">Sinocyclocheilus grahami</name>
    <name type="common">Dianchi golden-line fish</name>
    <name type="synonym">Barbus grahami</name>
    <dbReference type="NCBI Taxonomy" id="75366"/>
    <lineage>
        <taxon>Eukaryota</taxon>
        <taxon>Metazoa</taxon>
        <taxon>Chordata</taxon>
        <taxon>Craniata</taxon>
        <taxon>Vertebrata</taxon>
        <taxon>Euteleostomi</taxon>
        <taxon>Actinopterygii</taxon>
        <taxon>Neopterygii</taxon>
        <taxon>Teleostei</taxon>
        <taxon>Ostariophysi</taxon>
        <taxon>Cypriniformes</taxon>
        <taxon>Cyprinidae</taxon>
        <taxon>Cyprininae</taxon>
        <taxon>Sinocyclocheilus</taxon>
    </lineage>
</organism>
<evidence type="ECO:0000256" key="1">
    <source>
        <dbReference type="ARBA" id="ARBA00039658"/>
    </source>
</evidence>
<proteinExistence type="predicted"/>
<accession>A0A672KG77</accession>
<dbReference type="InterPro" id="IPR036397">
    <property type="entry name" value="RNaseH_sf"/>
</dbReference>